<feature type="domain" description="YjeF N-terminal" evidence="21">
    <location>
        <begin position="11"/>
        <end position="209"/>
    </location>
</feature>
<evidence type="ECO:0000313" key="23">
    <source>
        <dbReference type="EMBL" id="CUU41489.1"/>
    </source>
</evidence>
<evidence type="ECO:0000256" key="9">
    <source>
        <dbReference type="ARBA" id="ARBA00022958"/>
    </source>
</evidence>
<dbReference type="EMBL" id="LN907867">
    <property type="protein sequence ID" value="CUU41489.1"/>
    <property type="molecule type" value="Genomic_DNA"/>
</dbReference>
<reference evidence="22" key="1">
    <citation type="journal article" date="2015" name="Genome Announc.">
        <title>Complete Genome Sequence of the Bacteriochlorophyll b-Producing Photosynthetic Bacterium Blastochloris viridis.</title>
        <authorList>
            <person name="Tsukatani Y."/>
            <person name="Hirose Y."/>
            <person name="Harada J."/>
            <person name="Misawa N."/>
            <person name="Mori K."/>
            <person name="Inoue K."/>
            <person name="Tamiaki H."/>
        </authorList>
    </citation>
    <scope>NUCLEOTIDE SEQUENCE [LARGE SCALE GENOMIC DNA]</scope>
    <source>
        <strain evidence="22">DSM 133</strain>
    </source>
</reference>
<feature type="binding site" evidence="18">
    <location>
        <position position="59"/>
    </location>
    <ligand>
        <name>K(+)</name>
        <dbReference type="ChEBI" id="CHEBI:29103"/>
    </ligand>
</feature>
<comment type="similarity">
    <text evidence="3 19">In the N-terminal section; belongs to the NnrE/AIBP family.</text>
</comment>
<dbReference type="SMR" id="A0A0H5BNJ8"/>
<dbReference type="CDD" id="cd01171">
    <property type="entry name" value="YXKO-related"/>
    <property type="match status" value="1"/>
</dbReference>
<keyword evidence="24" id="KW-1185">Reference proteome</keyword>
<dbReference type="Gene3D" id="3.40.1190.20">
    <property type="match status" value="1"/>
</dbReference>
<dbReference type="EC" id="5.1.99.6" evidence="19"/>
<feature type="binding site" evidence="17">
    <location>
        <position position="438"/>
    </location>
    <ligand>
        <name>(6S)-NADPHX</name>
        <dbReference type="ChEBI" id="CHEBI:64076"/>
    </ligand>
</feature>
<dbReference type="InterPro" id="IPR029056">
    <property type="entry name" value="Ribokinase-like"/>
</dbReference>
<evidence type="ECO:0000256" key="19">
    <source>
        <dbReference type="PIRNR" id="PIRNR017184"/>
    </source>
</evidence>
<feature type="binding site" evidence="18">
    <location>
        <position position="152"/>
    </location>
    <ligand>
        <name>(6S)-NADPHX</name>
        <dbReference type="ChEBI" id="CHEBI:64076"/>
    </ligand>
</feature>
<comment type="catalytic activity">
    <reaction evidence="2 18 19">
        <text>(6R)-NADPHX = (6S)-NADPHX</text>
        <dbReference type="Rhea" id="RHEA:32227"/>
        <dbReference type="ChEBI" id="CHEBI:64076"/>
        <dbReference type="ChEBI" id="CHEBI:64077"/>
        <dbReference type="EC" id="5.1.99.6"/>
    </reaction>
</comment>
<feature type="binding site" evidence="17">
    <location>
        <position position="254"/>
    </location>
    <ligand>
        <name>(6S)-NADPHX</name>
        <dbReference type="ChEBI" id="CHEBI:64076"/>
    </ligand>
</feature>
<name>A0A0H5BNJ8_BLAVI</name>
<dbReference type="GO" id="GO:0052856">
    <property type="term" value="F:NAD(P)HX epimerase activity"/>
    <property type="evidence" value="ECO:0007669"/>
    <property type="project" value="UniProtKB-UniRule"/>
</dbReference>
<feature type="binding site" evidence="18">
    <location>
        <position position="155"/>
    </location>
    <ligand>
        <name>K(+)</name>
        <dbReference type="ChEBI" id="CHEBI:29103"/>
    </ligand>
</feature>
<dbReference type="EC" id="4.2.1.136" evidence="19"/>
<keyword evidence="10 17" id="KW-0520">NAD</keyword>
<evidence type="ECO:0000256" key="5">
    <source>
        <dbReference type="ARBA" id="ARBA00022723"/>
    </source>
</evidence>
<dbReference type="NCBIfam" id="TIGR00196">
    <property type="entry name" value="yjeF_cterm"/>
    <property type="match status" value="1"/>
</dbReference>
<comment type="catalytic activity">
    <reaction evidence="16 17 19">
        <text>(6S)-NADPHX + ADP = AMP + phosphate + NADPH + H(+)</text>
        <dbReference type="Rhea" id="RHEA:32235"/>
        <dbReference type="ChEBI" id="CHEBI:15378"/>
        <dbReference type="ChEBI" id="CHEBI:43474"/>
        <dbReference type="ChEBI" id="CHEBI:57783"/>
        <dbReference type="ChEBI" id="CHEBI:64076"/>
        <dbReference type="ChEBI" id="CHEBI:456215"/>
        <dbReference type="ChEBI" id="CHEBI:456216"/>
        <dbReference type="EC" id="4.2.1.136"/>
    </reaction>
</comment>
<dbReference type="Proteomes" id="UP000065734">
    <property type="component" value="Chromosome I"/>
</dbReference>
<evidence type="ECO:0000256" key="18">
    <source>
        <dbReference type="HAMAP-Rule" id="MF_01966"/>
    </source>
</evidence>
<dbReference type="PROSITE" id="PS51385">
    <property type="entry name" value="YJEF_N"/>
    <property type="match status" value="1"/>
</dbReference>
<dbReference type="PANTHER" id="PTHR12592:SF0">
    <property type="entry name" value="ATP-DEPENDENT (S)-NAD(P)H-HYDRATE DEHYDRATASE"/>
    <property type="match status" value="1"/>
</dbReference>
<comment type="similarity">
    <text evidence="4 19">In the C-terminal section; belongs to the NnrD/CARKD family.</text>
</comment>
<dbReference type="PIRSF" id="PIRSF017184">
    <property type="entry name" value="Nnr"/>
    <property type="match status" value="1"/>
</dbReference>
<sequence length="510" mass="52388">MLIELLSVAEMAEADRRTIAAGTPGLTLMDRAGVAVADAAARRFPLATPGLVVCGPGNNGGDGFVAARLLAQRGYPMRLILLGPRERLTGDAAESAARFRGEIEPPEVFDGVRAGFIVDALFGAGLDRPIEGAAADLIARINGAGVPVVAVDLPSGINGDTGQVMGVAVRAVETVTFCRRKPGHLLLPGRIQCGRVRVADIGITDETVTAVGPSLYANGPALWGDRFFVPTLIDHKYVRGHAVLVSGPRGRTGAIRMAARAALRAGAGLVTVASPLDALDENAGVLTAVMVRPVAGAAALSDLIADERFRAVGLGPALGTGPEAAALVDAALASGRAVVLDADALTLFSGRAGDLAHRIKAQPARLVVITPHEGEFARLFLGDPLKHGPKLDRARRAAARLGAVVVLKGGDSVIAAPDGRAAITENAPPWLATAGSGDVLAGIATAMLCQGMPAFEAACAATWLHGESGREAGPGLIAEDLPEALPRVTRALYEQLDVDLLTGWRTPPGE</sequence>
<protein>
    <recommendedName>
        <fullName evidence="19">Bifunctional NAD(P)H-hydrate repair enzyme</fullName>
    </recommendedName>
    <alternativeName>
        <fullName evidence="19">Nicotinamide nucleotide repair protein</fullName>
    </alternativeName>
    <domain>
        <recommendedName>
            <fullName evidence="19">ADP-dependent (S)-NAD(P)H-hydrate dehydratase</fullName>
            <ecNumber evidence="19">4.2.1.136</ecNumber>
        </recommendedName>
        <alternativeName>
            <fullName evidence="19">ADP-dependent NAD(P)HX dehydratase</fullName>
        </alternativeName>
    </domain>
    <domain>
        <recommendedName>
            <fullName evidence="19">NAD(P)H-hydrate epimerase</fullName>
            <ecNumber evidence="19">5.1.99.6</ecNumber>
        </recommendedName>
    </domain>
</protein>
<comment type="cofactor">
    <cofactor evidence="17">
        <name>Mg(2+)</name>
        <dbReference type="ChEBI" id="CHEBI:18420"/>
    </cofactor>
</comment>
<reference evidence="23" key="2">
    <citation type="submission" date="2015-11" db="EMBL/GenBank/DDBJ databases">
        <authorList>
            <person name="Zhang Y."/>
            <person name="Guo Z."/>
        </authorList>
    </citation>
    <scope>NUCLEOTIDE SEQUENCE</scope>
    <source>
        <strain evidence="23">1</strain>
    </source>
</reference>
<feature type="binding site" evidence="18">
    <location>
        <begin position="123"/>
        <end position="129"/>
    </location>
    <ligand>
        <name>(6S)-NADPHX</name>
        <dbReference type="ChEBI" id="CHEBI:64076"/>
    </ligand>
</feature>
<accession>A0A0H5BNJ8</accession>
<keyword evidence="9 18" id="KW-0630">Potassium</keyword>
<feature type="binding site" evidence="18">
    <location>
        <begin position="58"/>
        <end position="62"/>
    </location>
    <ligand>
        <name>(6S)-NADPHX</name>
        <dbReference type="ChEBI" id="CHEBI:64076"/>
    </ligand>
</feature>
<proteinExistence type="inferred from homology"/>
<dbReference type="RefSeq" id="WP_236823716.1">
    <property type="nucleotide sequence ID" value="NZ_AP014854.2"/>
</dbReference>
<comment type="similarity">
    <text evidence="17">Belongs to the NnrD/CARKD family.</text>
</comment>
<dbReference type="Gene3D" id="3.40.50.10260">
    <property type="entry name" value="YjeF N-terminal domain"/>
    <property type="match status" value="1"/>
</dbReference>
<keyword evidence="6 17" id="KW-0547">Nucleotide-binding</keyword>
<evidence type="ECO:0000313" key="24">
    <source>
        <dbReference type="Proteomes" id="UP000065734"/>
    </source>
</evidence>
<dbReference type="HAMAP" id="MF_01966">
    <property type="entry name" value="NADHX_epimerase"/>
    <property type="match status" value="1"/>
</dbReference>
<keyword evidence="13" id="KW-0511">Multifunctional enzyme</keyword>
<evidence type="ECO:0000259" key="20">
    <source>
        <dbReference type="PROSITE" id="PS51383"/>
    </source>
</evidence>
<comment type="catalytic activity">
    <reaction evidence="1 18 19">
        <text>(6R)-NADHX = (6S)-NADHX</text>
        <dbReference type="Rhea" id="RHEA:32215"/>
        <dbReference type="ChEBI" id="CHEBI:64074"/>
        <dbReference type="ChEBI" id="CHEBI:64075"/>
        <dbReference type="EC" id="5.1.99.6"/>
    </reaction>
</comment>
<comment type="function">
    <text evidence="17">Catalyzes the dehydration of the S-form of NAD(P)HX at the expense of ADP, which is converted to AMP. Together with NAD(P)HX epimerase, which catalyzes the epimerization of the S- and R-forms, the enzyme allows the repair of both epimers of NAD(P)HX, a damaged form of NAD(P)H that is a result of enzymatic or heat-dependent hydration.</text>
</comment>
<evidence type="ECO:0000256" key="13">
    <source>
        <dbReference type="ARBA" id="ARBA00023268"/>
    </source>
</evidence>
<evidence type="ECO:0000256" key="7">
    <source>
        <dbReference type="ARBA" id="ARBA00022840"/>
    </source>
</evidence>
<evidence type="ECO:0000256" key="1">
    <source>
        <dbReference type="ARBA" id="ARBA00000013"/>
    </source>
</evidence>
<dbReference type="GO" id="GO:0046872">
    <property type="term" value="F:metal ion binding"/>
    <property type="evidence" value="ECO:0007669"/>
    <property type="project" value="UniProtKB-UniRule"/>
</dbReference>
<gene>
    <name evidence="23" type="primary">nnr</name>
    <name evidence="17" type="synonym">nnrD</name>
    <name evidence="18" type="synonym">nnrE</name>
    <name evidence="22" type="ORF">BV133_280</name>
    <name evidence="23" type="ORF">BVIRIDIS_04800</name>
</gene>
<dbReference type="Pfam" id="PF03853">
    <property type="entry name" value="YjeF_N"/>
    <property type="match status" value="1"/>
</dbReference>
<dbReference type="PATRIC" id="fig|1079.6.peg.1075"/>
<evidence type="ECO:0000256" key="15">
    <source>
        <dbReference type="ARBA" id="ARBA00048238"/>
    </source>
</evidence>
<keyword evidence="5 18" id="KW-0479">Metal-binding</keyword>
<dbReference type="SUPFAM" id="SSF64153">
    <property type="entry name" value="YjeF N-terminal domain-like"/>
    <property type="match status" value="1"/>
</dbReference>
<dbReference type="EMBL" id="AP014854">
    <property type="protein sequence ID" value="BAR97873.1"/>
    <property type="molecule type" value="Genomic_DNA"/>
</dbReference>
<feature type="binding site" evidence="17">
    <location>
        <position position="437"/>
    </location>
    <ligand>
        <name>AMP</name>
        <dbReference type="ChEBI" id="CHEBI:456215"/>
    </ligand>
</feature>
<keyword evidence="11 18" id="KW-0413">Isomerase</keyword>
<comment type="caution">
    <text evidence="17">Lacks conserved residue(s) required for the propagation of feature annotation.</text>
</comment>
<comment type="function">
    <text evidence="18">Catalyzes the epimerization of the S- and R-forms of NAD(P)HX, a damaged form of NAD(P)H that is a result of enzymatic or heat-dependent hydration. This is a prerequisite for the S-specific NAD(P)H-hydrate dehydratase to allow the repair of both epimers of NAD(P)HX.</text>
</comment>
<dbReference type="KEGG" id="bvr:BVIR_1037"/>
<dbReference type="PROSITE" id="PS51383">
    <property type="entry name" value="YJEF_C_3"/>
    <property type="match status" value="1"/>
</dbReference>
<evidence type="ECO:0000256" key="17">
    <source>
        <dbReference type="HAMAP-Rule" id="MF_01965"/>
    </source>
</evidence>
<dbReference type="InterPro" id="IPR030677">
    <property type="entry name" value="Nnr"/>
</dbReference>
<comment type="catalytic activity">
    <reaction evidence="15 17 19">
        <text>(6S)-NADHX + ADP = AMP + phosphate + NADH + H(+)</text>
        <dbReference type="Rhea" id="RHEA:32223"/>
        <dbReference type="ChEBI" id="CHEBI:15378"/>
        <dbReference type="ChEBI" id="CHEBI:43474"/>
        <dbReference type="ChEBI" id="CHEBI:57945"/>
        <dbReference type="ChEBI" id="CHEBI:64074"/>
        <dbReference type="ChEBI" id="CHEBI:456215"/>
        <dbReference type="ChEBI" id="CHEBI:456216"/>
        <dbReference type="EC" id="4.2.1.136"/>
    </reaction>
</comment>
<dbReference type="GO" id="GO:0110051">
    <property type="term" value="P:metabolite repair"/>
    <property type="evidence" value="ECO:0007669"/>
    <property type="project" value="TreeGrafter"/>
</dbReference>
<reference evidence="24" key="3">
    <citation type="journal article" date="2016" name="Genome Announc.">
        <title>Revised genome sequence of the purple photosynthetic bacterium Blastochloris viridis.</title>
        <authorList>
            <person name="Liu L.N."/>
            <person name="Faulkner M."/>
            <person name="Liu X."/>
            <person name="Huang F."/>
            <person name="Darby A.C."/>
            <person name="Hall N."/>
        </authorList>
    </citation>
    <scope>NUCLEOTIDE SEQUENCE [LARGE SCALE GENOMIC DNA]</scope>
    <source>
        <strain evidence="24">ATCC 19567 / DSM 133 / F</strain>
    </source>
</reference>
<evidence type="ECO:0000256" key="14">
    <source>
        <dbReference type="ARBA" id="ARBA00025153"/>
    </source>
</evidence>
<comment type="function">
    <text evidence="14 19">Bifunctional enzyme that catalyzes the epimerization of the S- and R-forms of NAD(P)HX and the dehydration of the S-form of NAD(P)HX at the expense of ADP, which is converted to AMP. This allows the repair of both epimers of NAD(P)HX, a damaged form of NAD(P)H that is a result of enzymatic or heat-dependent hydration.</text>
</comment>
<evidence type="ECO:0000259" key="21">
    <source>
        <dbReference type="PROSITE" id="PS51385"/>
    </source>
</evidence>
<dbReference type="HAMAP" id="MF_01965">
    <property type="entry name" value="NADHX_dehydratase"/>
    <property type="match status" value="1"/>
</dbReference>
<evidence type="ECO:0000313" key="22">
    <source>
        <dbReference type="EMBL" id="BAR97873.1"/>
    </source>
</evidence>
<comment type="subunit">
    <text evidence="17">Homotetramer.</text>
</comment>
<dbReference type="GO" id="GO:0046496">
    <property type="term" value="P:nicotinamide nucleotide metabolic process"/>
    <property type="evidence" value="ECO:0007669"/>
    <property type="project" value="UniProtKB-UniRule"/>
</dbReference>
<feature type="binding site" evidence="17">
    <location>
        <begin position="408"/>
        <end position="412"/>
    </location>
    <ligand>
        <name>AMP</name>
        <dbReference type="ChEBI" id="CHEBI:456215"/>
    </ligand>
</feature>
<dbReference type="GO" id="GO:0052855">
    <property type="term" value="F:ADP-dependent NAD(P)H-hydrate dehydratase activity"/>
    <property type="evidence" value="ECO:0007669"/>
    <property type="project" value="UniProtKB-UniRule"/>
</dbReference>
<dbReference type="NCBIfam" id="TIGR00197">
    <property type="entry name" value="yjeF_nterm"/>
    <property type="match status" value="1"/>
</dbReference>
<evidence type="ECO:0000256" key="4">
    <source>
        <dbReference type="ARBA" id="ARBA00009524"/>
    </source>
</evidence>
<keyword evidence="12 17" id="KW-0456">Lyase</keyword>
<dbReference type="InterPro" id="IPR036652">
    <property type="entry name" value="YjeF_N_dom_sf"/>
</dbReference>
<keyword evidence="7 17" id="KW-0067">ATP-binding</keyword>
<dbReference type="Pfam" id="PF01256">
    <property type="entry name" value="Carb_kinase"/>
    <property type="match status" value="1"/>
</dbReference>
<evidence type="ECO:0000256" key="8">
    <source>
        <dbReference type="ARBA" id="ARBA00022857"/>
    </source>
</evidence>
<evidence type="ECO:0000256" key="2">
    <source>
        <dbReference type="ARBA" id="ARBA00000909"/>
    </source>
</evidence>
<feature type="binding site" evidence="18">
    <location>
        <position position="119"/>
    </location>
    <ligand>
        <name>K(+)</name>
        <dbReference type="ChEBI" id="CHEBI:29103"/>
    </ligand>
</feature>
<evidence type="ECO:0000256" key="12">
    <source>
        <dbReference type="ARBA" id="ARBA00023239"/>
    </source>
</evidence>
<dbReference type="InterPro" id="IPR004443">
    <property type="entry name" value="YjeF_N_dom"/>
</dbReference>
<dbReference type="GO" id="GO:0005524">
    <property type="term" value="F:ATP binding"/>
    <property type="evidence" value="ECO:0007669"/>
    <property type="project" value="UniProtKB-UniRule"/>
</dbReference>
<dbReference type="PANTHER" id="PTHR12592">
    <property type="entry name" value="ATP-DEPENDENT (S)-NAD(P)H-HYDRATE DEHYDRATASE FAMILY MEMBER"/>
    <property type="match status" value="1"/>
</dbReference>
<feature type="binding site" evidence="17">
    <location>
        <position position="372"/>
    </location>
    <ligand>
        <name>(6S)-NADPHX</name>
        <dbReference type="ChEBI" id="CHEBI:64076"/>
    </ligand>
</feature>
<evidence type="ECO:0000256" key="10">
    <source>
        <dbReference type="ARBA" id="ARBA00023027"/>
    </source>
</evidence>
<comment type="similarity">
    <text evidence="18">Belongs to the NnrE/AIBP family.</text>
</comment>
<evidence type="ECO:0000256" key="3">
    <source>
        <dbReference type="ARBA" id="ARBA00006001"/>
    </source>
</evidence>
<evidence type="ECO:0000256" key="16">
    <source>
        <dbReference type="ARBA" id="ARBA00049209"/>
    </source>
</evidence>
<comment type="cofactor">
    <cofactor evidence="18 19">
        <name>K(+)</name>
        <dbReference type="ChEBI" id="CHEBI:29103"/>
    </cofactor>
    <text evidence="18 19">Binds 1 potassium ion per subunit.</text>
</comment>
<feature type="domain" description="YjeF C-terminal" evidence="20">
    <location>
        <begin position="219"/>
        <end position="492"/>
    </location>
</feature>
<evidence type="ECO:0000256" key="6">
    <source>
        <dbReference type="ARBA" id="ARBA00022741"/>
    </source>
</evidence>
<dbReference type="AlphaFoldDB" id="A0A0H5BNJ8"/>
<keyword evidence="8 17" id="KW-0521">NADP</keyword>
<dbReference type="InterPro" id="IPR000631">
    <property type="entry name" value="CARKD"/>
</dbReference>
<evidence type="ECO:0000256" key="11">
    <source>
        <dbReference type="ARBA" id="ARBA00023235"/>
    </source>
</evidence>
<organism evidence="23 24">
    <name type="scientific">Blastochloris viridis</name>
    <name type="common">Rhodopseudomonas viridis</name>
    <dbReference type="NCBI Taxonomy" id="1079"/>
    <lineage>
        <taxon>Bacteria</taxon>
        <taxon>Pseudomonadati</taxon>
        <taxon>Pseudomonadota</taxon>
        <taxon>Alphaproteobacteria</taxon>
        <taxon>Hyphomicrobiales</taxon>
        <taxon>Blastochloridaceae</taxon>
        <taxon>Blastochloris</taxon>
    </lineage>
</organism>
<dbReference type="SUPFAM" id="SSF53613">
    <property type="entry name" value="Ribokinase-like"/>
    <property type="match status" value="1"/>
</dbReference>
<dbReference type="STRING" id="1079.BVIR_1037"/>